<dbReference type="CDD" id="cd04301">
    <property type="entry name" value="NAT_SF"/>
    <property type="match status" value="1"/>
</dbReference>
<dbReference type="InterPro" id="IPR000182">
    <property type="entry name" value="GNAT_dom"/>
</dbReference>
<dbReference type="Gene3D" id="3.40.630.30">
    <property type="match status" value="1"/>
</dbReference>
<dbReference type="PROSITE" id="PS51186">
    <property type="entry name" value="GNAT"/>
    <property type="match status" value="2"/>
</dbReference>
<feature type="domain" description="N-acetyltransferase" evidence="1">
    <location>
        <begin position="165"/>
        <end position="315"/>
    </location>
</feature>
<dbReference type="SUPFAM" id="SSF55729">
    <property type="entry name" value="Acyl-CoA N-acyltransferases (Nat)"/>
    <property type="match status" value="2"/>
</dbReference>
<dbReference type="EMBL" id="JAUUCC010000009">
    <property type="protein sequence ID" value="MEE2049962.1"/>
    <property type="molecule type" value="Genomic_DNA"/>
</dbReference>
<dbReference type="PANTHER" id="PTHR43072:SF60">
    <property type="entry name" value="L-2,4-DIAMINOBUTYRIC ACID ACETYLTRANSFERASE"/>
    <property type="match status" value="1"/>
</dbReference>
<evidence type="ECO:0000313" key="2">
    <source>
        <dbReference type="EMBL" id="MEE2049962.1"/>
    </source>
</evidence>
<feature type="domain" description="N-acetyltransferase" evidence="1">
    <location>
        <begin position="3"/>
        <end position="162"/>
    </location>
</feature>
<organism evidence="2 3">
    <name type="scientific">Nocardiopsis tropica</name>
    <dbReference type="NCBI Taxonomy" id="109330"/>
    <lineage>
        <taxon>Bacteria</taxon>
        <taxon>Bacillati</taxon>
        <taxon>Actinomycetota</taxon>
        <taxon>Actinomycetes</taxon>
        <taxon>Streptosporangiales</taxon>
        <taxon>Nocardiopsidaceae</taxon>
        <taxon>Nocardiopsis</taxon>
    </lineage>
</organism>
<dbReference type="PANTHER" id="PTHR43072">
    <property type="entry name" value="N-ACETYLTRANSFERASE"/>
    <property type="match status" value="1"/>
</dbReference>
<dbReference type="Proteomes" id="UP001348641">
    <property type="component" value="Unassembled WGS sequence"/>
</dbReference>
<accession>A0ABU7KMR0</accession>
<reference evidence="2 3" key="1">
    <citation type="submission" date="2023-07" db="EMBL/GenBank/DDBJ databases">
        <authorList>
            <person name="Girao M."/>
            <person name="Carvalho M.F."/>
        </authorList>
    </citation>
    <scope>NUCLEOTIDE SEQUENCE [LARGE SCALE GENOMIC DNA]</scope>
    <source>
        <strain evidence="2 3">66/93</strain>
    </source>
</reference>
<dbReference type="EC" id="2.3.1.-" evidence="2"/>
<dbReference type="Pfam" id="PF00583">
    <property type="entry name" value="Acetyltransf_1"/>
    <property type="match status" value="1"/>
</dbReference>
<proteinExistence type="predicted"/>
<evidence type="ECO:0000313" key="3">
    <source>
        <dbReference type="Proteomes" id="UP001348641"/>
    </source>
</evidence>
<evidence type="ECO:0000259" key="1">
    <source>
        <dbReference type="PROSITE" id="PS51186"/>
    </source>
</evidence>
<dbReference type="GO" id="GO:0016746">
    <property type="term" value="F:acyltransferase activity"/>
    <property type="evidence" value="ECO:0007669"/>
    <property type="project" value="UniProtKB-KW"/>
</dbReference>
<comment type="caution">
    <text evidence="2">The sequence shown here is derived from an EMBL/GenBank/DDBJ whole genome shotgun (WGS) entry which is preliminary data.</text>
</comment>
<dbReference type="RefSeq" id="WP_330157205.1">
    <property type="nucleotide sequence ID" value="NZ_BAAAJA010000042.1"/>
</dbReference>
<sequence length="315" mass="33903">MTVQIRPARRADTPGLFSLLHRTNPCRVLTEEVVRWRLDRPSAEFEETVLIAVEEDGSVVGHIRAALRRGADATPRIGVSVLASVAATHLGTGLDSRLLEASEAVLVARGAGNLRAEAAGESVQVGGEDFAALLAERGYSPVESHHVLGLDLEDLPEVPPAPEGVELRPFERFADDPRPVYDIDRLTTADEPGADNDGRFMSYDEWRSTVWPRPDNDHAVSLVILVDGAPAGMTCYTSDGGSRVESAMTGVLREYRGRGLAGYAKTAALHLARDRGAERAYTGNHEDNAPMLAVNRRLGYEPVAAATVYSRAVGG</sequence>
<name>A0ABU7KMR0_9ACTN</name>
<keyword evidence="2" id="KW-0012">Acyltransferase</keyword>
<dbReference type="InterPro" id="IPR016181">
    <property type="entry name" value="Acyl_CoA_acyltransferase"/>
</dbReference>
<keyword evidence="2" id="KW-0808">Transferase</keyword>
<gene>
    <name evidence="2" type="ORF">Q8A49_05570</name>
</gene>
<protein>
    <submittedName>
        <fullName evidence="2">GNAT family N-acetyltransferase</fullName>
        <ecNumber evidence="2">2.3.1.-</ecNumber>
    </submittedName>
</protein>